<keyword evidence="1" id="KW-0808">Transferase</keyword>
<reference evidence="1 2" key="1">
    <citation type="journal article" date="2019" name="Environ. Microbiol.">
        <title>At the nexus of three kingdoms: the genome of the mycorrhizal fungus Gigaspora margarita provides insights into plant, endobacterial and fungal interactions.</title>
        <authorList>
            <person name="Venice F."/>
            <person name="Ghignone S."/>
            <person name="Salvioli di Fossalunga A."/>
            <person name="Amselem J."/>
            <person name="Novero M."/>
            <person name="Xianan X."/>
            <person name="Sedzielewska Toro K."/>
            <person name="Morin E."/>
            <person name="Lipzen A."/>
            <person name="Grigoriev I.V."/>
            <person name="Henrissat B."/>
            <person name="Martin F.M."/>
            <person name="Bonfante P."/>
        </authorList>
    </citation>
    <scope>NUCLEOTIDE SEQUENCE [LARGE SCALE GENOMIC DNA]</scope>
    <source>
        <strain evidence="1 2">BEG34</strain>
    </source>
</reference>
<dbReference type="AlphaFoldDB" id="A0A8H3ZZW9"/>
<evidence type="ECO:0000313" key="1">
    <source>
        <dbReference type="EMBL" id="KAF0359993.1"/>
    </source>
</evidence>
<gene>
    <name evidence="1" type="ORF">F8M41_014334</name>
</gene>
<dbReference type="GO" id="GO:0016301">
    <property type="term" value="F:kinase activity"/>
    <property type="evidence" value="ECO:0007669"/>
    <property type="project" value="UniProtKB-KW"/>
</dbReference>
<name>A0A8H3ZZW9_GIGMA</name>
<organism evidence="1 2">
    <name type="scientific">Gigaspora margarita</name>
    <dbReference type="NCBI Taxonomy" id="4874"/>
    <lineage>
        <taxon>Eukaryota</taxon>
        <taxon>Fungi</taxon>
        <taxon>Fungi incertae sedis</taxon>
        <taxon>Mucoromycota</taxon>
        <taxon>Glomeromycotina</taxon>
        <taxon>Glomeromycetes</taxon>
        <taxon>Diversisporales</taxon>
        <taxon>Gigasporaceae</taxon>
        <taxon>Gigaspora</taxon>
    </lineage>
</organism>
<comment type="caution">
    <text evidence="1">The sequence shown here is derived from an EMBL/GenBank/DDBJ whole genome shotgun (WGS) entry which is preliminary data.</text>
</comment>
<keyword evidence="1" id="KW-0418">Kinase</keyword>
<protein>
    <submittedName>
        <fullName evidence="1">Kinase-like protein</fullName>
    </submittedName>
</protein>
<proteinExistence type="predicted"/>
<evidence type="ECO:0000313" key="2">
    <source>
        <dbReference type="Proteomes" id="UP000439903"/>
    </source>
</evidence>
<keyword evidence="2" id="KW-1185">Reference proteome</keyword>
<dbReference type="EMBL" id="WTPW01002932">
    <property type="protein sequence ID" value="KAF0359993.1"/>
    <property type="molecule type" value="Genomic_DNA"/>
</dbReference>
<dbReference type="Proteomes" id="UP000439903">
    <property type="component" value="Unassembled WGS sequence"/>
</dbReference>
<accession>A0A8H3ZZW9</accession>
<sequence length="88" mass="9932">MAYTLCVINGGRETPIDGTPVYFMNIYFDAWDVNPNLRPSIAKIYNITQPSSQHPTENRFLTSAGTATLIPPSKRRSRHIVHRIMGSK</sequence>
<dbReference type="OrthoDB" id="2447603at2759"/>